<dbReference type="OrthoDB" id="446113at2759"/>
<dbReference type="PANTHER" id="PTHR47640">
    <property type="entry name" value="TRNA SELENOCYSTEINE 1-ASSOCIATED PROTEIN 1-RELATED-RELATED"/>
    <property type="match status" value="1"/>
</dbReference>
<dbReference type="EMBL" id="CAJGYM010000037">
    <property type="protein sequence ID" value="CAD6193700.1"/>
    <property type="molecule type" value="Genomic_DNA"/>
</dbReference>
<evidence type="ECO:0000313" key="5">
    <source>
        <dbReference type="Proteomes" id="UP000835052"/>
    </source>
</evidence>
<dbReference type="InterPro" id="IPR000504">
    <property type="entry name" value="RRM_dom"/>
</dbReference>
<dbReference type="SUPFAM" id="SSF54928">
    <property type="entry name" value="RNA-binding domain, RBD"/>
    <property type="match status" value="1"/>
</dbReference>
<dbReference type="Pfam" id="PF00076">
    <property type="entry name" value="RRM_1"/>
    <property type="match status" value="2"/>
</dbReference>
<dbReference type="InterPro" id="IPR035979">
    <property type="entry name" value="RBD_domain_sf"/>
</dbReference>
<feature type="domain" description="RRM" evidence="3">
    <location>
        <begin position="94"/>
        <end position="168"/>
    </location>
</feature>
<keyword evidence="5" id="KW-1185">Reference proteome</keyword>
<dbReference type="InterPro" id="IPR012677">
    <property type="entry name" value="Nucleotide-bd_a/b_plait_sf"/>
</dbReference>
<comment type="caution">
    <text evidence="4">The sequence shown here is derived from an EMBL/GenBank/DDBJ whole genome shotgun (WGS) entry which is preliminary data.</text>
</comment>
<evidence type="ECO:0000313" key="4">
    <source>
        <dbReference type="EMBL" id="CAD6193700.1"/>
    </source>
</evidence>
<name>A0A8S1HKD4_9PELO</name>
<proteinExistence type="predicted"/>
<protein>
    <recommendedName>
        <fullName evidence="3">RRM domain-containing protein</fullName>
    </recommendedName>
</protein>
<evidence type="ECO:0000256" key="2">
    <source>
        <dbReference type="PROSITE-ProRule" id="PRU00176"/>
    </source>
</evidence>
<dbReference type="GO" id="GO:0003729">
    <property type="term" value="F:mRNA binding"/>
    <property type="evidence" value="ECO:0007669"/>
    <property type="project" value="InterPro"/>
</dbReference>
<keyword evidence="1 2" id="KW-0694">RNA-binding</keyword>
<organism evidence="4 5">
    <name type="scientific">Caenorhabditis auriculariae</name>
    <dbReference type="NCBI Taxonomy" id="2777116"/>
    <lineage>
        <taxon>Eukaryota</taxon>
        <taxon>Metazoa</taxon>
        <taxon>Ecdysozoa</taxon>
        <taxon>Nematoda</taxon>
        <taxon>Chromadorea</taxon>
        <taxon>Rhabditida</taxon>
        <taxon>Rhabditina</taxon>
        <taxon>Rhabditomorpha</taxon>
        <taxon>Rhabditoidea</taxon>
        <taxon>Rhabditidae</taxon>
        <taxon>Peloderinae</taxon>
        <taxon>Caenorhabditis</taxon>
    </lineage>
</organism>
<feature type="domain" description="RRM" evidence="3">
    <location>
        <begin position="10"/>
        <end position="88"/>
    </location>
</feature>
<reference evidence="4" key="1">
    <citation type="submission" date="2020-10" db="EMBL/GenBank/DDBJ databases">
        <authorList>
            <person name="Kikuchi T."/>
        </authorList>
    </citation>
    <scope>NUCLEOTIDE SEQUENCE</scope>
    <source>
        <strain evidence="4">NKZ352</strain>
    </source>
</reference>
<evidence type="ECO:0000259" key="3">
    <source>
        <dbReference type="PROSITE" id="PS50102"/>
    </source>
</evidence>
<dbReference type="SMART" id="SM00360">
    <property type="entry name" value="RRM"/>
    <property type="match status" value="2"/>
</dbReference>
<dbReference type="PROSITE" id="PS50102">
    <property type="entry name" value="RRM"/>
    <property type="match status" value="2"/>
</dbReference>
<dbReference type="InterPro" id="IPR050825">
    <property type="entry name" value="RBM42_RBP45_47-like"/>
</dbReference>
<accession>A0A8S1HKD4</accession>
<gene>
    <name evidence="4" type="ORF">CAUJ_LOCUS9619</name>
</gene>
<evidence type="ECO:0000256" key="1">
    <source>
        <dbReference type="ARBA" id="ARBA00022884"/>
    </source>
</evidence>
<dbReference type="Proteomes" id="UP000835052">
    <property type="component" value="Unassembled WGS sequence"/>
</dbReference>
<sequence>MLLCGDNSHRTLWIDNVPTSWDTEKLKAVFEKYGQKPYKVSRVDLRGEIQLYCFVEFVDNDSAHRAMDVMTGKKVLDGKRANISFAFDNHNPEHRLNISSLPENVREIDLFKIFRKYRSYRGAKLHKSGHYSSGFLRFGDQTDQQQALVELNRKKIDHIKLNLTLGRQKDERLRHAARMSANESFNSYSPVSLHNMSGYNSSFSCGSNSFYQPSPQFQSPMSTMLSSSYASPQMSSASLFSKILHPPLDPLAPLPDDEQLDPTIRLAFLPSSAKNAKLANKDLICHSNDIFNDLECSRWSPFAYTKRVTPVQFEERLVQNGWMHLAA</sequence>
<dbReference type="Gene3D" id="3.30.70.330">
    <property type="match status" value="2"/>
</dbReference>
<dbReference type="AlphaFoldDB" id="A0A8S1HKD4"/>